<dbReference type="KEGG" id="spha:D3Y57_14360"/>
<feature type="region of interest" description="Disordered" evidence="1">
    <location>
        <begin position="32"/>
        <end position="80"/>
    </location>
</feature>
<dbReference type="EMBL" id="CP032829">
    <property type="protein sequence ID" value="AYJ86906.1"/>
    <property type="molecule type" value="Genomic_DNA"/>
</dbReference>
<proteinExistence type="predicted"/>
<keyword evidence="3" id="KW-1185">Reference proteome</keyword>
<accession>A0A494TM59</accession>
<evidence type="ECO:0000313" key="3">
    <source>
        <dbReference type="Proteomes" id="UP000276254"/>
    </source>
</evidence>
<dbReference type="Proteomes" id="UP000276254">
    <property type="component" value="Chromosome"/>
</dbReference>
<dbReference type="RefSeq" id="WP_121153663.1">
    <property type="nucleotide sequence ID" value="NZ_CP032829.1"/>
</dbReference>
<dbReference type="AlphaFoldDB" id="A0A494TM59"/>
<protein>
    <submittedName>
        <fullName evidence="2">Uncharacterized protein</fullName>
    </submittedName>
</protein>
<organism evidence="2 3">
    <name type="scientific">Sphingomonas paeninsulae</name>
    <dbReference type="NCBI Taxonomy" id="2319844"/>
    <lineage>
        <taxon>Bacteria</taxon>
        <taxon>Pseudomonadati</taxon>
        <taxon>Pseudomonadota</taxon>
        <taxon>Alphaproteobacteria</taxon>
        <taxon>Sphingomonadales</taxon>
        <taxon>Sphingomonadaceae</taxon>
        <taxon>Sphingomonas</taxon>
    </lineage>
</organism>
<name>A0A494TM59_SPHPE</name>
<evidence type="ECO:0000256" key="1">
    <source>
        <dbReference type="SAM" id="MobiDB-lite"/>
    </source>
</evidence>
<reference evidence="2 3" key="1">
    <citation type="submission" date="2018-09" db="EMBL/GenBank/DDBJ databases">
        <title>Sphingomonas peninsula sp. nov., isolated from fildes peninsula, Antarctic soil.</title>
        <authorList>
            <person name="Yingchao G."/>
        </authorList>
    </citation>
    <scope>NUCLEOTIDE SEQUENCE [LARGE SCALE GENOMIC DNA]</scope>
    <source>
        <strain evidence="2 3">YZ-8</strain>
    </source>
</reference>
<sequence>MEGSEHSKAVGAAGGDLTQIYNPQTRQMEWAPKSSVLSSNNVRPAPTPTRGQVGPGSITTALSGGAPAGGSGKSFAAAPPLGDPAAANTYATSQAQAAAAIQDNAREAPQRINALRDMQHIINSGLVTGPAQKVMQDFGEKHGINFLTSGQGFVFNKDAARYTAQLAGAVGLNGSDARLGLVGKATPGMQMPKAALDEVLPTYIGLEMAGIARAQAQQQWTAQNGPGKTDAFESEWRRNYDPRVFTQIAKGPQMFQQNVQHLNPQSRQYYLSKLQALRRMGVDINAVTQ</sequence>
<evidence type="ECO:0000313" key="2">
    <source>
        <dbReference type="EMBL" id="AYJ86906.1"/>
    </source>
</evidence>
<gene>
    <name evidence="2" type="ORF">D3Y57_14360</name>
</gene>